<protein>
    <submittedName>
        <fullName evidence="9">MotA/TolQ/ExbB proton channel family protein</fullName>
    </submittedName>
</protein>
<dbReference type="Proteomes" id="UP000253250">
    <property type="component" value="Unassembled WGS sequence"/>
</dbReference>
<evidence type="ECO:0000256" key="1">
    <source>
        <dbReference type="ARBA" id="ARBA00004651"/>
    </source>
</evidence>
<dbReference type="GO" id="GO:0005886">
    <property type="term" value="C:plasma membrane"/>
    <property type="evidence" value="ECO:0007669"/>
    <property type="project" value="UniProtKB-SubCell"/>
</dbReference>
<evidence type="ECO:0000256" key="8">
    <source>
        <dbReference type="RuleBase" id="RU004057"/>
    </source>
</evidence>
<evidence type="ECO:0000256" key="5">
    <source>
        <dbReference type="ARBA" id="ARBA00022927"/>
    </source>
</evidence>
<comment type="subcellular location">
    <subcellularLocation>
        <location evidence="1">Cell membrane</location>
        <topology evidence="1">Multi-pass membrane protein</topology>
    </subcellularLocation>
    <subcellularLocation>
        <location evidence="8">Membrane</location>
        <topology evidence="8">Multi-pass membrane protein</topology>
    </subcellularLocation>
</comment>
<dbReference type="OrthoDB" id="4045at2"/>
<keyword evidence="2 8" id="KW-0813">Transport</keyword>
<evidence type="ECO:0000256" key="3">
    <source>
        <dbReference type="ARBA" id="ARBA00022475"/>
    </source>
</evidence>
<evidence type="ECO:0000256" key="4">
    <source>
        <dbReference type="ARBA" id="ARBA00022692"/>
    </source>
</evidence>
<keyword evidence="6" id="KW-1133">Transmembrane helix</keyword>
<dbReference type="PANTHER" id="PTHR30625:SF15">
    <property type="entry name" value="BIOPOLYMER TRANSPORT PROTEIN EXBB"/>
    <property type="match status" value="1"/>
</dbReference>
<dbReference type="STRING" id="163359.A9R16_02160"/>
<dbReference type="RefSeq" id="WP_065971688.1">
    <property type="nucleotide sequence ID" value="NZ_CP080624.1"/>
</dbReference>
<evidence type="ECO:0000256" key="7">
    <source>
        <dbReference type="ARBA" id="ARBA00023136"/>
    </source>
</evidence>
<proteinExistence type="inferred from homology"/>
<keyword evidence="7" id="KW-0472">Membrane</keyword>
<keyword evidence="4" id="KW-0812">Transmembrane</keyword>
<name>A0A1C2FZ07_9GAMM</name>
<keyword evidence="3" id="KW-1003">Cell membrane</keyword>
<dbReference type="InterPro" id="IPR002898">
    <property type="entry name" value="MotA_ExbB_proton_chnl"/>
</dbReference>
<keyword evidence="10" id="KW-1185">Reference proteome</keyword>
<accession>A0A1C2FZ07</accession>
<sequence length="230" mass="24471">MTLQYLIHLANYSDGVLYLMVVILTIALAVIIDRSWYLRRTLLEGNSLVERLGAQKEATRAQLSALAATAPNLPEAILLDVAARHMGVTSSEQLANRLDEATLRLAPALDKRLWILDTIVTLAPLLGLFGTIVGMFHAFSVLSAPGHAPTAVTGGIADALVATASGLFVAMTGLLAFNGLNNKVRVVLHQLDIVKTMLLNRMDGAPVNIASDGEPAVDHGTARARMAKSS</sequence>
<evidence type="ECO:0000313" key="9">
    <source>
        <dbReference type="EMBL" id="RCN58668.1"/>
    </source>
</evidence>
<comment type="caution">
    <text evidence="9">The sequence shown here is derived from an EMBL/GenBank/DDBJ whole genome shotgun (WGS) entry which is preliminary data.</text>
</comment>
<evidence type="ECO:0000256" key="2">
    <source>
        <dbReference type="ARBA" id="ARBA00022448"/>
    </source>
</evidence>
<gene>
    <name evidence="9" type="ORF">C4900_02490</name>
</gene>
<comment type="similarity">
    <text evidence="8">Belongs to the exbB/tolQ family.</text>
</comment>
<keyword evidence="5 8" id="KW-0653">Protein transport</keyword>
<dbReference type="PANTHER" id="PTHR30625">
    <property type="entry name" value="PROTEIN TOLQ"/>
    <property type="match status" value="1"/>
</dbReference>
<evidence type="ECO:0000256" key="6">
    <source>
        <dbReference type="ARBA" id="ARBA00022989"/>
    </source>
</evidence>
<reference evidence="9 10" key="1">
    <citation type="submission" date="2018-02" db="EMBL/GenBank/DDBJ databases">
        <title>Insights into the biology of acidophilic members of the Acidiferrobacteraceae family derived from comparative genomic analyses.</title>
        <authorList>
            <person name="Issotta F."/>
            <person name="Thyssen C."/>
            <person name="Mena C."/>
            <person name="Moya A."/>
            <person name="Bellenberg S."/>
            <person name="Sproer C."/>
            <person name="Covarrubias P.C."/>
            <person name="Sand W."/>
            <person name="Quatrini R."/>
            <person name="Vera M."/>
        </authorList>
    </citation>
    <scope>NUCLEOTIDE SEQUENCE [LARGE SCALE GENOMIC DNA]</scope>
    <source>
        <strain evidence="10">m-1</strain>
    </source>
</reference>
<dbReference type="InterPro" id="IPR050790">
    <property type="entry name" value="ExbB/TolQ_transport"/>
</dbReference>
<evidence type="ECO:0000313" key="10">
    <source>
        <dbReference type="Proteomes" id="UP000253250"/>
    </source>
</evidence>
<dbReference type="Pfam" id="PF01618">
    <property type="entry name" value="MotA_ExbB"/>
    <property type="match status" value="1"/>
</dbReference>
<dbReference type="EMBL" id="PSYR01000001">
    <property type="protein sequence ID" value="RCN58668.1"/>
    <property type="molecule type" value="Genomic_DNA"/>
</dbReference>
<organism evidence="9 10">
    <name type="scientific">Acidiferrobacter thiooxydans</name>
    <dbReference type="NCBI Taxonomy" id="163359"/>
    <lineage>
        <taxon>Bacteria</taxon>
        <taxon>Pseudomonadati</taxon>
        <taxon>Pseudomonadota</taxon>
        <taxon>Gammaproteobacteria</taxon>
        <taxon>Acidiferrobacterales</taxon>
        <taxon>Acidiferrobacteraceae</taxon>
        <taxon>Acidiferrobacter</taxon>
    </lineage>
</organism>
<dbReference type="AlphaFoldDB" id="A0A1C2FZ07"/>
<dbReference type="GO" id="GO:0017038">
    <property type="term" value="P:protein import"/>
    <property type="evidence" value="ECO:0007669"/>
    <property type="project" value="TreeGrafter"/>
</dbReference>